<evidence type="ECO:0000313" key="1">
    <source>
        <dbReference type="EMBL" id="KAJ8681742.1"/>
    </source>
</evidence>
<organism evidence="1 2">
    <name type="scientific">Eretmocerus hayati</name>
    <dbReference type="NCBI Taxonomy" id="131215"/>
    <lineage>
        <taxon>Eukaryota</taxon>
        <taxon>Metazoa</taxon>
        <taxon>Ecdysozoa</taxon>
        <taxon>Arthropoda</taxon>
        <taxon>Hexapoda</taxon>
        <taxon>Insecta</taxon>
        <taxon>Pterygota</taxon>
        <taxon>Neoptera</taxon>
        <taxon>Endopterygota</taxon>
        <taxon>Hymenoptera</taxon>
        <taxon>Apocrita</taxon>
        <taxon>Proctotrupomorpha</taxon>
        <taxon>Chalcidoidea</taxon>
        <taxon>Aphelinidae</taxon>
        <taxon>Aphelininae</taxon>
        <taxon>Eretmocerus</taxon>
    </lineage>
</organism>
<accession>A0ACC2PEJ0</accession>
<proteinExistence type="predicted"/>
<gene>
    <name evidence="1" type="ORF">QAD02_017534</name>
</gene>
<dbReference type="Proteomes" id="UP001239111">
    <property type="component" value="Chromosome 1"/>
</dbReference>
<reference evidence="1" key="1">
    <citation type="submission" date="2023-04" db="EMBL/GenBank/DDBJ databases">
        <title>A chromosome-level genome assembly of the parasitoid wasp Eretmocerus hayati.</title>
        <authorList>
            <person name="Zhong Y."/>
            <person name="Liu S."/>
            <person name="Liu Y."/>
        </authorList>
    </citation>
    <scope>NUCLEOTIDE SEQUENCE</scope>
    <source>
        <strain evidence="1">ZJU_SS_LIU_2023</strain>
    </source>
</reference>
<keyword evidence="2" id="KW-1185">Reference proteome</keyword>
<dbReference type="EMBL" id="CM056741">
    <property type="protein sequence ID" value="KAJ8681742.1"/>
    <property type="molecule type" value="Genomic_DNA"/>
</dbReference>
<protein>
    <submittedName>
        <fullName evidence="1">Uncharacterized protein</fullName>
    </submittedName>
</protein>
<sequence length="312" mass="34995">MKQRISLIYCFQITTLLVAASEAGTRNASASTNWNLLPENCGVAMDKRIIGGKQVSALNGVPWIARLGFREVTSTPCPNRLIFLCGGTLISKRYVVSAAHCFSVHESKCHQCKLALQVVRLGEVNVETNPDCIETSCNEGYEDYNVSKIVVHSRFSPDYFYNDIALVRVDRDVRFSAYIYPICLLKGRLFDKDYVEESLHIAGWGLKKVFPEKESKILKEVSMKVTNKSDCGYSYEYQVAAGQICLLSTEYETGPCKGDEGGPASIFETEEGRWFIVGIMSFIPRVCGNMVKPLLATYLPVYTQWLLDNLQE</sequence>
<name>A0ACC2PEJ0_9HYME</name>
<evidence type="ECO:0000313" key="2">
    <source>
        <dbReference type="Proteomes" id="UP001239111"/>
    </source>
</evidence>
<comment type="caution">
    <text evidence="1">The sequence shown here is derived from an EMBL/GenBank/DDBJ whole genome shotgun (WGS) entry which is preliminary data.</text>
</comment>